<sequence length="257" mass="28472">MEQKIMNESFKPNILAFLCNWCSYAGADLAGVSRIQYPPYIRVIRTMCSGRVDPLFIINALKDGFDGVLVSGCHIGDCHYLDGNKYTVKRMEMLSQLLDLSGIGRDRVHLRWASAAEAQPFADNVAEVTGIIMGLGPFSADDHKMALGALTRALSTTRLRWLAGIDRHLTENENVYHEKTDPEYFKQVITDAATMEYHKALIQEALDKGPATVREIADQAGLDVYTVSKRLNELELNGLADLSSCEENTPRFASLGG</sequence>
<dbReference type="AlphaFoldDB" id="A0A445N0W6"/>
<protein>
    <recommendedName>
        <fullName evidence="5">F420-non-reducing hydrogenase iron-sulfur subunit D domain-containing protein</fullName>
    </recommendedName>
</protein>
<feature type="domain" description="F420-non-reducing hydrogenase iron-sulfur subunit D" evidence="5">
    <location>
        <begin position="14"/>
        <end position="136"/>
    </location>
</feature>
<accession>A0A445N0W6</accession>
<dbReference type="InterPro" id="IPR011991">
    <property type="entry name" value="ArsR-like_HTH"/>
</dbReference>
<dbReference type="CDD" id="cd00090">
    <property type="entry name" value="HTH_ARSR"/>
    <property type="match status" value="1"/>
</dbReference>
<evidence type="ECO:0000256" key="2">
    <source>
        <dbReference type="ARBA" id="ARBA00023002"/>
    </source>
</evidence>
<dbReference type="GO" id="GO:0051536">
    <property type="term" value="F:iron-sulfur cluster binding"/>
    <property type="evidence" value="ECO:0007669"/>
    <property type="project" value="UniProtKB-KW"/>
</dbReference>
<dbReference type="EMBL" id="OJIN01000195">
    <property type="protein sequence ID" value="SPD75329.1"/>
    <property type="molecule type" value="Genomic_DNA"/>
</dbReference>
<name>A0A445N0W6_9BACT</name>
<dbReference type="Pfam" id="PF02662">
    <property type="entry name" value="FlpD"/>
    <property type="match status" value="1"/>
</dbReference>
<dbReference type="InterPro" id="IPR036390">
    <property type="entry name" value="WH_DNA-bd_sf"/>
</dbReference>
<evidence type="ECO:0000256" key="1">
    <source>
        <dbReference type="ARBA" id="ARBA00022723"/>
    </source>
</evidence>
<reference evidence="6" key="1">
    <citation type="submission" date="2018-01" db="EMBL/GenBank/DDBJ databases">
        <authorList>
            <person name="Regsiter A."/>
            <person name="William W."/>
        </authorList>
    </citation>
    <scope>NUCLEOTIDE SEQUENCE</scope>
    <source>
        <strain evidence="6">TRIP AH-1</strain>
    </source>
</reference>
<evidence type="ECO:0000313" key="6">
    <source>
        <dbReference type="EMBL" id="SPD75329.1"/>
    </source>
</evidence>
<dbReference type="GO" id="GO:0006355">
    <property type="term" value="P:regulation of DNA-templated transcription"/>
    <property type="evidence" value="ECO:0007669"/>
    <property type="project" value="UniProtKB-ARBA"/>
</dbReference>
<keyword evidence="2" id="KW-0560">Oxidoreductase</keyword>
<keyword evidence="3" id="KW-0408">Iron</keyword>
<proteinExistence type="predicted"/>
<organism evidence="6">
    <name type="scientific">uncultured Desulfobacterium sp</name>
    <dbReference type="NCBI Taxonomy" id="201089"/>
    <lineage>
        <taxon>Bacteria</taxon>
        <taxon>Pseudomonadati</taxon>
        <taxon>Thermodesulfobacteriota</taxon>
        <taxon>Desulfobacteria</taxon>
        <taxon>Desulfobacterales</taxon>
        <taxon>Desulfobacteriaceae</taxon>
        <taxon>Desulfobacterium</taxon>
        <taxon>environmental samples</taxon>
    </lineage>
</organism>
<evidence type="ECO:0000259" key="5">
    <source>
        <dbReference type="Pfam" id="PF02662"/>
    </source>
</evidence>
<keyword evidence="4" id="KW-0411">Iron-sulfur</keyword>
<dbReference type="GO" id="GO:0016491">
    <property type="term" value="F:oxidoreductase activity"/>
    <property type="evidence" value="ECO:0007669"/>
    <property type="project" value="UniProtKB-KW"/>
</dbReference>
<dbReference type="InterPro" id="IPR003813">
    <property type="entry name" value="MvhD/FlpD"/>
</dbReference>
<keyword evidence="1" id="KW-0479">Metal-binding</keyword>
<dbReference type="Pfam" id="PF13412">
    <property type="entry name" value="HTH_24"/>
    <property type="match status" value="1"/>
</dbReference>
<evidence type="ECO:0000256" key="3">
    <source>
        <dbReference type="ARBA" id="ARBA00023004"/>
    </source>
</evidence>
<dbReference type="GO" id="GO:0046872">
    <property type="term" value="F:metal ion binding"/>
    <property type="evidence" value="ECO:0007669"/>
    <property type="project" value="UniProtKB-KW"/>
</dbReference>
<dbReference type="SUPFAM" id="SSF46785">
    <property type="entry name" value="Winged helix' DNA-binding domain"/>
    <property type="match status" value="1"/>
</dbReference>
<gene>
    <name evidence="6" type="ORF">PITCH_A520034</name>
</gene>
<evidence type="ECO:0000256" key="4">
    <source>
        <dbReference type="ARBA" id="ARBA00023014"/>
    </source>
</evidence>